<name>A0A0M3J0U1_ANISI</name>
<reference evidence="1 2" key="2">
    <citation type="submission" date="2018-11" db="EMBL/GenBank/DDBJ databases">
        <authorList>
            <consortium name="Pathogen Informatics"/>
        </authorList>
    </citation>
    <scope>NUCLEOTIDE SEQUENCE [LARGE SCALE GENOMIC DNA]</scope>
</reference>
<gene>
    <name evidence="1" type="ORF">ASIM_LOCUS1024</name>
</gene>
<dbReference type="AlphaFoldDB" id="A0A0M3J0U1"/>
<accession>A0A0M3J0U1</accession>
<evidence type="ECO:0000313" key="3">
    <source>
        <dbReference type="WBParaSite" id="ASIM_0000113401-mRNA-1"/>
    </source>
</evidence>
<protein>
    <submittedName>
        <fullName evidence="1 3">Uncharacterized protein</fullName>
    </submittedName>
</protein>
<reference evidence="3" key="1">
    <citation type="submission" date="2017-02" db="UniProtKB">
        <authorList>
            <consortium name="WormBaseParasite"/>
        </authorList>
    </citation>
    <scope>IDENTIFICATION</scope>
</reference>
<evidence type="ECO:0000313" key="2">
    <source>
        <dbReference type="Proteomes" id="UP000267096"/>
    </source>
</evidence>
<sequence>MNGIIVGEERQDETRLIDDNKRNAENDREKEANVRLRRNGKQLMNSSNFTSHYRLANHRRRLSSSQKEHSSGQKALTAEYYKCECNFESDDEVASIAGRMQGHYGRIVIHDLHSLLPDIVCVCDIH</sequence>
<dbReference type="Proteomes" id="UP000267096">
    <property type="component" value="Unassembled WGS sequence"/>
</dbReference>
<proteinExistence type="predicted"/>
<organism evidence="3">
    <name type="scientific">Anisakis simplex</name>
    <name type="common">Herring worm</name>
    <dbReference type="NCBI Taxonomy" id="6269"/>
    <lineage>
        <taxon>Eukaryota</taxon>
        <taxon>Metazoa</taxon>
        <taxon>Ecdysozoa</taxon>
        <taxon>Nematoda</taxon>
        <taxon>Chromadorea</taxon>
        <taxon>Rhabditida</taxon>
        <taxon>Spirurina</taxon>
        <taxon>Ascaridomorpha</taxon>
        <taxon>Ascaridoidea</taxon>
        <taxon>Anisakidae</taxon>
        <taxon>Anisakis</taxon>
        <taxon>Anisakis simplex complex</taxon>
    </lineage>
</organism>
<evidence type="ECO:0000313" key="1">
    <source>
        <dbReference type="EMBL" id="VDK18336.1"/>
    </source>
</evidence>
<dbReference type="EMBL" id="UYRR01000939">
    <property type="protein sequence ID" value="VDK18336.1"/>
    <property type="molecule type" value="Genomic_DNA"/>
</dbReference>
<keyword evidence="2" id="KW-1185">Reference proteome</keyword>
<dbReference type="WBParaSite" id="ASIM_0000113401-mRNA-1">
    <property type="protein sequence ID" value="ASIM_0000113401-mRNA-1"/>
    <property type="gene ID" value="ASIM_0000113401"/>
</dbReference>